<dbReference type="RefSeq" id="WP_255912380.1">
    <property type="nucleotide sequence ID" value="NZ_JANFQO010000004.1"/>
</dbReference>
<gene>
    <name evidence="3" type="ORF">NM961_05320</name>
</gene>
<evidence type="ECO:0000313" key="4">
    <source>
        <dbReference type="Proteomes" id="UP001165498"/>
    </source>
</evidence>
<dbReference type="Gene3D" id="3.90.550.10">
    <property type="entry name" value="Spore Coat Polysaccharide Biosynthesis Protein SpsA, Chain A"/>
    <property type="match status" value="1"/>
</dbReference>
<accession>A0ABT1QPB5</accession>
<proteinExistence type="inferred from homology"/>
<evidence type="ECO:0000313" key="3">
    <source>
        <dbReference type="EMBL" id="MCQ4164126.1"/>
    </source>
</evidence>
<organism evidence="3 4">
    <name type="scientific">Tahibacter harae</name>
    <dbReference type="NCBI Taxonomy" id="2963937"/>
    <lineage>
        <taxon>Bacteria</taxon>
        <taxon>Pseudomonadati</taxon>
        <taxon>Pseudomonadota</taxon>
        <taxon>Gammaproteobacteria</taxon>
        <taxon>Lysobacterales</taxon>
        <taxon>Rhodanobacteraceae</taxon>
        <taxon>Tahibacter</taxon>
    </lineage>
</organism>
<evidence type="ECO:0000259" key="2">
    <source>
        <dbReference type="Pfam" id="PF00535"/>
    </source>
</evidence>
<dbReference type="InterPro" id="IPR029044">
    <property type="entry name" value="Nucleotide-diphossugar_trans"/>
</dbReference>
<feature type="domain" description="Glycosyltransferase 2-like" evidence="2">
    <location>
        <begin position="11"/>
        <end position="128"/>
    </location>
</feature>
<dbReference type="Proteomes" id="UP001165498">
    <property type="component" value="Unassembled WGS sequence"/>
</dbReference>
<dbReference type="InterPro" id="IPR001173">
    <property type="entry name" value="Glyco_trans_2-like"/>
</dbReference>
<dbReference type="Pfam" id="PF00535">
    <property type="entry name" value="Glycos_transf_2"/>
    <property type="match status" value="1"/>
</dbReference>
<dbReference type="PANTHER" id="PTHR43630">
    <property type="entry name" value="POLY-BETA-1,6-N-ACETYL-D-GLUCOSAMINE SYNTHASE"/>
    <property type="match status" value="1"/>
</dbReference>
<keyword evidence="4" id="KW-1185">Reference proteome</keyword>
<sequence>MSDLARPGLTACIITFNEADRIEACLASLDFCDEIVVVDSGSSDGTAERAAALGARVLTRAFDGYRRQKDFAVQQAAHDWVLCLDADERVTPELRAAILAARAAGFAAAGYRFARCTEYFGAFLRHGNAYPDRVLRLFDRRRGGWRGEREIHEHVSVDGPVERLAGDLEHRAYRSLADQLRRLERYAQLMAEHDQARGRRARLLNLVVNPGWRFVRGFVLRAGFLDGWRGLIYAWVEANYVRQKFIKLWLLNRGQRIA</sequence>
<dbReference type="SUPFAM" id="SSF53448">
    <property type="entry name" value="Nucleotide-diphospho-sugar transferases"/>
    <property type="match status" value="1"/>
</dbReference>
<protein>
    <submittedName>
        <fullName evidence="3">Glycosyltransferase family 2 protein</fullName>
    </submittedName>
</protein>
<dbReference type="PANTHER" id="PTHR43630:SF2">
    <property type="entry name" value="GLYCOSYLTRANSFERASE"/>
    <property type="match status" value="1"/>
</dbReference>
<reference evidence="3" key="1">
    <citation type="submission" date="2022-07" db="EMBL/GenBank/DDBJ databases">
        <title>Tahibacter sp., a new gammaproteobacterium isolated from the silt sample collected at pig farm.</title>
        <authorList>
            <person name="Chen H."/>
        </authorList>
    </citation>
    <scope>NUCLEOTIDE SEQUENCE</scope>
    <source>
        <strain evidence="3">P2K</strain>
    </source>
</reference>
<dbReference type="EMBL" id="JANFQO010000004">
    <property type="protein sequence ID" value="MCQ4164126.1"/>
    <property type="molecule type" value="Genomic_DNA"/>
</dbReference>
<comment type="caution">
    <text evidence="3">The sequence shown here is derived from an EMBL/GenBank/DDBJ whole genome shotgun (WGS) entry which is preliminary data.</text>
</comment>
<name>A0ABT1QPB5_9GAMM</name>
<dbReference type="CDD" id="cd02511">
    <property type="entry name" value="Beta4Glucosyltransferase"/>
    <property type="match status" value="1"/>
</dbReference>
<evidence type="ECO:0000256" key="1">
    <source>
        <dbReference type="ARBA" id="ARBA00038494"/>
    </source>
</evidence>
<comment type="similarity">
    <text evidence="1">Belongs to the glycosyltransferase 2 family. WaaE/KdtX subfamily.</text>
</comment>